<reference evidence="1 2" key="1">
    <citation type="journal article" date="2016" name="ISME J.">
        <title>Chasing the elusive Euryarchaeota class WSA2: genomes reveal a uniquely fastidious methyl-reducing methanogen.</title>
        <authorList>
            <person name="Nobu M.K."/>
            <person name="Narihiro T."/>
            <person name="Kuroda K."/>
            <person name="Mei R."/>
            <person name="Liu W.T."/>
        </authorList>
    </citation>
    <scope>NUCLEOTIDE SEQUENCE [LARGE SCALE GENOMIC DNA]</scope>
    <source>
        <strain evidence="1">U1lsi0528_Bin055</strain>
    </source>
</reference>
<evidence type="ECO:0000313" key="1">
    <source>
        <dbReference type="EMBL" id="KYC52811.1"/>
    </source>
</evidence>
<dbReference type="Proteomes" id="UP000075398">
    <property type="component" value="Unassembled WGS sequence"/>
</dbReference>
<comment type="caution">
    <text evidence="1">The sequence shown here is derived from an EMBL/GenBank/DDBJ whole genome shotgun (WGS) entry which is preliminary data.</text>
</comment>
<gene>
    <name evidence="1" type="ORF">AMQ22_00602</name>
</gene>
<protein>
    <submittedName>
        <fullName evidence="1">Uncharacterized protein</fullName>
    </submittedName>
</protein>
<accession>A0A150J6J6</accession>
<evidence type="ECO:0000313" key="2">
    <source>
        <dbReference type="Proteomes" id="UP000075398"/>
    </source>
</evidence>
<proteinExistence type="predicted"/>
<dbReference type="AlphaFoldDB" id="A0A150J6J6"/>
<name>A0A150J6J6_9EURY</name>
<organism evidence="1 2">
    <name type="scientific">Candidatus Methanofastidiosum methylothiophilum</name>
    <dbReference type="NCBI Taxonomy" id="1705564"/>
    <lineage>
        <taxon>Archaea</taxon>
        <taxon>Methanobacteriati</taxon>
        <taxon>Methanobacteriota</taxon>
        <taxon>Stenosarchaea group</taxon>
        <taxon>Candidatus Methanofastidiosia</taxon>
        <taxon>Candidatus Methanofastidiosales</taxon>
        <taxon>Candidatus Methanofastidiosaceae</taxon>
        <taxon>Candidatus Methanofastidiosum</taxon>
    </lineage>
</organism>
<dbReference type="EMBL" id="LNGC01000016">
    <property type="protein sequence ID" value="KYC52811.1"/>
    <property type="molecule type" value="Genomic_DNA"/>
</dbReference>
<sequence length="75" mass="8536">MKPKNNISEDAKYIIDKIIDPDVNFFDEHPCRLRDSLGKNLCESGKCPLALGKDYCSVMMLKSQGLEACLEEERK</sequence>